<dbReference type="AlphaFoldDB" id="A0A8C4XNK1"/>
<sequence length="174" mass="18116">MRTLTASRLGAPLSHRDAQGLAHCGVCLDGLAQAGAIIPFAAEVIDTAVDEGSGVHNDGGAASVFILGLHVEVGQLGVWPALPGKEVGAGTLEVKEEAIEGVVMWISKHHAGAAFHRHALEELGLQLARFKGYTGAIFAVFLKGNSTGKGHGFWRSFPALLLYLCSPSSLLPSP</sequence>
<dbReference type="Ensembl" id="ENSFTIT00000010634.1">
    <property type="protein sequence ID" value="ENSFTIP00000010188.1"/>
    <property type="gene ID" value="ENSFTIG00000006844.1"/>
</dbReference>
<proteinExistence type="predicted"/>
<dbReference type="OrthoDB" id="10461704at2759"/>
<reference evidence="1" key="1">
    <citation type="submission" date="2025-08" db="UniProtKB">
        <authorList>
            <consortium name="Ensembl"/>
        </authorList>
    </citation>
    <scope>IDENTIFICATION</scope>
</reference>
<keyword evidence="2" id="KW-1185">Reference proteome</keyword>
<evidence type="ECO:0000313" key="1">
    <source>
        <dbReference type="Ensembl" id="ENSFTIP00000010188.1"/>
    </source>
</evidence>
<evidence type="ECO:0000313" key="2">
    <source>
        <dbReference type="Proteomes" id="UP000694562"/>
    </source>
</evidence>
<accession>A0A8C4XNK1</accession>
<protein>
    <submittedName>
        <fullName evidence="1">Uncharacterized protein</fullName>
    </submittedName>
</protein>
<organism evidence="1 2">
    <name type="scientific">Falco tinnunculus</name>
    <name type="common">Common kestrel</name>
    <dbReference type="NCBI Taxonomy" id="100819"/>
    <lineage>
        <taxon>Eukaryota</taxon>
        <taxon>Metazoa</taxon>
        <taxon>Chordata</taxon>
        <taxon>Craniata</taxon>
        <taxon>Vertebrata</taxon>
        <taxon>Euteleostomi</taxon>
        <taxon>Archelosauria</taxon>
        <taxon>Archosauria</taxon>
        <taxon>Dinosauria</taxon>
        <taxon>Saurischia</taxon>
        <taxon>Theropoda</taxon>
        <taxon>Coelurosauria</taxon>
        <taxon>Aves</taxon>
        <taxon>Neognathae</taxon>
        <taxon>Neoaves</taxon>
        <taxon>Telluraves</taxon>
        <taxon>Australaves</taxon>
        <taxon>Falconiformes</taxon>
        <taxon>Falconidae</taxon>
        <taxon>Falco</taxon>
    </lineage>
</organism>
<name>A0A8C4XNK1_FALTI</name>
<reference evidence="1" key="2">
    <citation type="submission" date="2025-09" db="UniProtKB">
        <authorList>
            <consortium name="Ensembl"/>
        </authorList>
    </citation>
    <scope>IDENTIFICATION</scope>
</reference>
<dbReference type="Proteomes" id="UP000694562">
    <property type="component" value="Unplaced"/>
</dbReference>